<organism evidence="1 2">
    <name type="scientific">Catharanthus roseus</name>
    <name type="common">Madagascar periwinkle</name>
    <name type="synonym">Vinca rosea</name>
    <dbReference type="NCBI Taxonomy" id="4058"/>
    <lineage>
        <taxon>Eukaryota</taxon>
        <taxon>Viridiplantae</taxon>
        <taxon>Streptophyta</taxon>
        <taxon>Embryophyta</taxon>
        <taxon>Tracheophyta</taxon>
        <taxon>Spermatophyta</taxon>
        <taxon>Magnoliopsida</taxon>
        <taxon>eudicotyledons</taxon>
        <taxon>Gunneridae</taxon>
        <taxon>Pentapetalae</taxon>
        <taxon>asterids</taxon>
        <taxon>lamiids</taxon>
        <taxon>Gentianales</taxon>
        <taxon>Apocynaceae</taxon>
        <taxon>Rauvolfioideae</taxon>
        <taxon>Vinceae</taxon>
        <taxon>Catharanthinae</taxon>
        <taxon>Catharanthus</taxon>
    </lineage>
</organism>
<keyword evidence="2" id="KW-1185">Reference proteome</keyword>
<evidence type="ECO:0000313" key="1">
    <source>
        <dbReference type="EMBL" id="KAI5659991.1"/>
    </source>
</evidence>
<name>A0ACC0AHB6_CATRO</name>
<dbReference type="EMBL" id="CM044706">
    <property type="protein sequence ID" value="KAI5659991.1"/>
    <property type="molecule type" value="Genomic_DNA"/>
</dbReference>
<dbReference type="Proteomes" id="UP001060085">
    <property type="component" value="Linkage Group LG06"/>
</dbReference>
<gene>
    <name evidence="1" type="ORF">M9H77_28784</name>
</gene>
<sequence>MGVPAISIPSNITTITATSGSSPRSFDSTLKSLSKSGKLDEALQLIIDSKNRNQFKLDSCNSFLHACISAKSLRHGLKFYNHLPNNLLKDPFLKSKFITLFSVCGKIDEARRIFEQGFGIEDLPESVWVAMGIGYLRNGHFNEALLIYVEMIFHGVYPGNFAFSVALKACSELLESRIGKAVHAQIIKAESEPDQVVYNALMRLYTECGFFEDELQVFEEMPERNVVSWNSKIAGLIKKDRVFEAFETFRRMQRDGVSFSWVSFTSILPICAQVTSVYSGKEIHAQIFKSNKTPDVLVLNAVMDMYAKCGEIKYCRRVFDGMNYKDLTSWNTMLNGYAVNGKIEEALVLFDEMVGFGIQPDGVTFVILLSGCSHTGLVLQGQTLFERMITEFGIAPNLDQYACLVDLLGRAGKIEEAVQVVKTMPVKPSGSIWGSLLNACRLHGYVPLAEVIAKELFLLEPENSGNYVMLSNTYAKAGMWKEVNMVREMMEKKGIKKETGCSWIQIRNRVHTFVAGGGFEFRNSDEYKKVESRLMRALEKSGYEPDTGVVLHDVGEEVKVDWVCGHSERLATIYGLIHCGSGMPLRITKNLRVCADCHAWMKFVSKVTRRKIILRDTNRFHHFDNGSCSCKDYW</sequence>
<protein>
    <submittedName>
        <fullName evidence="1">Uncharacterized protein</fullName>
    </submittedName>
</protein>
<reference evidence="2" key="1">
    <citation type="journal article" date="2023" name="Nat. Plants">
        <title>Single-cell RNA sequencing provides a high-resolution roadmap for understanding the multicellular compartmentation of specialized metabolism.</title>
        <authorList>
            <person name="Sun S."/>
            <person name="Shen X."/>
            <person name="Li Y."/>
            <person name="Li Y."/>
            <person name="Wang S."/>
            <person name="Li R."/>
            <person name="Zhang H."/>
            <person name="Shen G."/>
            <person name="Guo B."/>
            <person name="Wei J."/>
            <person name="Xu J."/>
            <person name="St-Pierre B."/>
            <person name="Chen S."/>
            <person name="Sun C."/>
        </authorList>
    </citation>
    <scope>NUCLEOTIDE SEQUENCE [LARGE SCALE GENOMIC DNA]</scope>
</reference>
<proteinExistence type="predicted"/>
<comment type="caution">
    <text evidence="1">The sequence shown here is derived from an EMBL/GenBank/DDBJ whole genome shotgun (WGS) entry which is preliminary data.</text>
</comment>
<accession>A0ACC0AHB6</accession>
<evidence type="ECO:0000313" key="2">
    <source>
        <dbReference type="Proteomes" id="UP001060085"/>
    </source>
</evidence>